<organism evidence="1 2">
    <name type="scientific">Catharanthus roseus</name>
    <name type="common">Madagascar periwinkle</name>
    <name type="synonym">Vinca rosea</name>
    <dbReference type="NCBI Taxonomy" id="4058"/>
    <lineage>
        <taxon>Eukaryota</taxon>
        <taxon>Viridiplantae</taxon>
        <taxon>Streptophyta</taxon>
        <taxon>Embryophyta</taxon>
        <taxon>Tracheophyta</taxon>
        <taxon>Spermatophyta</taxon>
        <taxon>Magnoliopsida</taxon>
        <taxon>eudicotyledons</taxon>
        <taxon>Gunneridae</taxon>
        <taxon>Pentapetalae</taxon>
        <taxon>asterids</taxon>
        <taxon>lamiids</taxon>
        <taxon>Gentianales</taxon>
        <taxon>Apocynaceae</taxon>
        <taxon>Rauvolfioideae</taxon>
        <taxon>Vinceae</taxon>
        <taxon>Catharanthinae</taxon>
        <taxon>Catharanthus</taxon>
    </lineage>
</organism>
<protein>
    <submittedName>
        <fullName evidence="1">Uncharacterized protein</fullName>
    </submittedName>
</protein>
<keyword evidence="2" id="KW-1185">Reference proteome</keyword>
<gene>
    <name evidence="1" type="ORF">M9H77_02055</name>
</gene>
<comment type="caution">
    <text evidence="1">The sequence shown here is derived from an EMBL/GenBank/DDBJ whole genome shotgun (WGS) entry which is preliminary data.</text>
</comment>
<sequence>MKRKRKWSKNDKTGSRRQKDHTYIAWQGNLLSMVSAEDSWTKCNRRPTVDGRPHPRRDTLCVLSGELQRIMLGYLQELKDSGVSITPRLRVLKKQVGGSLFGGLCQGMCIIFYDQRIWMIFDEVVSEWKNNTNMEDFRCKEGYVMMVTESKLLKHANEVNIIGAYMLFEAQFMKFLEYCQELVLCNEGEHVYETKDIDLSLGSSDVGDVGKVSKKDITDYNAWRREIELNINAWECIEEWFRMMKDKIASEVGLYYVDNSENEVGSSNIKDPVGRHAKGERNIRKKSIVEIKCNQIRGKRKIALMHA</sequence>
<proteinExistence type="predicted"/>
<reference evidence="2" key="1">
    <citation type="journal article" date="2023" name="Nat. Plants">
        <title>Single-cell RNA sequencing provides a high-resolution roadmap for understanding the multicellular compartmentation of specialized metabolism.</title>
        <authorList>
            <person name="Sun S."/>
            <person name="Shen X."/>
            <person name="Li Y."/>
            <person name="Li Y."/>
            <person name="Wang S."/>
            <person name="Li R."/>
            <person name="Zhang H."/>
            <person name="Shen G."/>
            <person name="Guo B."/>
            <person name="Wei J."/>
            <person name="Xu J."/>
            <person name="St-Pierre B."/>
            <person name="Chen S."/>
            <person name="Sun C."/>
        </authorList>
    </citation>
    <scope>NUCLEOTIDE SEQUENCE [LARGE SCALE GENOMIC DNA]</scope>
</reference>
<evidence type="ECO:0000313" key="2">
    <source>
        <dbReference type="Proteomes" id="UP001060085"/>
    </source>
</evidence>
<name>A0ACC0C783_CATRO</name>
<dbReference type="Proteomes" id="UP001060085">
    <property type="component" value="Linkage Group LG01"/>
</dbReference>
<dbReference type="EMBL" id="CM044701">
    <property type="protein sequence ID" value="KAI5680828.1"/>
    <property type="molecule type" value="Genomic_DNA"/>
</dbReference>
<evidence type="ECO:0000313" key="1">
    <source>
        <dbReference type="EMBL" id="KAI5680828.1"/>
    </source>
</evidence>
<accession>A0ACC0C783</accession>